<accession>A0ACB9R3X0</accession>
<comment type="caution">
    <text evidence="1">The sequence shown here is derived from an EMBL/GenBank/DDBJ whole genome shotgun (WGS) entry which is preliminary data.</text>
</comment>
<evidence type="ECO:0000313" key="2">
    <source>
        <dbReference type="Proteomes" id="UP001057402"/>
    </source>
</evidence>
<organism evidence="1 2">
    <name type="scientific">Melastoma candidum</name>
    <dbReference type="NCBI Taxonomy" id="119954"/>
    <lineage>
        <taxon>Eukaryota</taxon>
        <taxon>Viridiplantae</taxon>
        <taxon>Streptophyta</taxon>
        <taxon>Embryophyta</taxon>
        <taxon>Tracheophyta</taxon>
        <taxon>Spermatophyta</taxon>
        <taxon>Magnoliopsida</taxon>
        <taxon>eudicotyledons</taxon>
        <taxon>Gunneridae</taxon>
        <taxon>Pentapetalae</taxon>
        <taxon>rosids</taxon>
        <taxon>malvids</taxon>
        <taxon>Myrtales</taxon>
        <taxon>Melastomataceae</taxon>
        <taxon>Melastomatoideae</taxon>
        <taxon>Melastomateae</taxon>
        <taxon>Melastoma</taxon>
    </lineage>
</organism>
<keyword evidence="2" id="KW-1185">Reference proteome</keyword>
<reference evidence="2" key="1">
    <citation type="journal article" date="2023" name="Front. Plant Sci.">
        <title>Chromosomal-level genome assembly of Melastoma candidum provides insights into trichome evolution.</title>
        <authorList>
            <person name="Zhong Y."/>
            <person name="Wu W."/>
            <person name="Sun C."/>
            <person name="Zou P."/>
            <person name="Liu Y."/>
            <person name="Dai S."/>
            <person name="Zhou R."/>
        </authorList>
    </citation>
    <scope>NUCLEOTIDE SEQUENCE [LARGE SCALE GENOMIC DNA]</scope>
</reference>
<dbReference type="Proteomes" id="UP001057402">
    <property type="component" value="Chromosome 4"/>
</dbReference>
<proteinExistence type="predicted"/>
<protein>
    <submittedName>
        <fullName evidence="1">Uncharacterized protein</fullName>
    </submittedName>
</protein>
<name>A0ACB9R3X0_9MYRT</name>
<dbReference type="EMBL" id="CM042883">
    <property type="protein sequence ID" value="KAI4373400.1"/>
    <property type="molecule type" value="Genomic_DNA"/>
</dbReference>
<gene>
    <name evidence="1" type="ORF">MLD38_011528</name>
</gene>
<evidence type="ECO:0000313" key="1">
    <source>
        <dbReference type="EMBL" id="KAI4373400.1"/>
    </source>
</evidence>
<sequence>MAEKLAPVKLHVFLHEGKKVFEWDQTREEVNVCLLGFLLMFFQHDLESPVKTDLSFWTLVDDVMHITLQKSDKGHTWSSPILGQGRLDPYTSDLEQKRLMLQRFQEAAQFNGTCPDPRTFLGGIYTD</sequence>